<proteinExistence type="predicted"/>
<name>A0A1H0WYW9_9ACTN</name>
<dbReference type="STRING" id="405564.SAMN04487905_11846"/>
<accession>A0A1H0WYW9</accession>
<protein>
    <submittedName>
        <fullName evidence="1">Uncharacterized protein</fullName>
    </submittedName>
</protein>
<dbReference type="EMBL" id="FNJR01000018">
    <property type="protein sequence ID" value="SDP95779.1"/>
    <property type="molecule type" value="Genomic_DNA"/>
</dbReference>
<dbReference type="Proteomes" id="UP000199497">
    <property type="component" value="Unassembled WGS sequence"/>
</dbReference>
<organism evidence="1 2">
    <name type="scientific">Actinopolyspora xinjiangensis</name>
    <dbReference type="NCBI Taxonomy" id="405564"/>
    <lineage>
        <taxon>Bacteria</taxon>
        <taxon>Bacillati</taxon>
        <taxon>Actinomycetota</taxon>
        <taxon>Actinomycetes</taxon>
        <taxon>Actinopolysporales</taxon>
        <taxon>Actinopolysporaceae</taxon>
        <taxon>Actinopolyspora</taxon>
    </lineage>
</organism>
<gene>
    <name evidence="1" type="ORF">SAMN04487905_11846</name>
</gene>
<keyword evidence="2" id="KW-1185">Reference proteome</keyword>
<reference evidence="2" key="1">
    <citation type="submission" date="2016-10" db="EMBL/GenBank/DDBJ databases">
        <authorList>
            <person name="Varghese N."/>
            <person name="Submissions S."/>
        </authorList>
    </citation>
    <scope>NUCLEOTIDE SEQUENCE [LARGE SCALE GENOMIC DNA]</scope>
    <source>
        <strain evidence="2">DSM 46732</strain>
    </source>
</reference>
<evidence type="ECO:0000313" key="1">
    <source>
        <dbReference type="EMBL" id="SDP95779.1"/>
    </source>
</evidence>
<evidence type="ECO:0000313" key="2">
    <source>
        <dbReference type="Proteomes" id="UP000199497"/>
    </source>
</evidence>
<sequence length="151" mass="15955">MHTPTGEIGKAPTVRVPGEGWRDVLCGVGPRVADTAGYAVSVIHMNWSLKSGRPATSGETIAAMCLAATIARGGPTDRVGWRHLWGAVRRSPGDSDVPAGQASLTAIMIIVGIFRAVCQNALAGAQAAWFPDPRQAPPLRRCVADLVGYWR</sequence>
<dbReference type="AlphaFoldDB" id="A0A1H0WYW9"/>